<reference evidence="7 8" key="1">
    <citation type="submission" date="2015-12" db="EMBL/GenBank/DDBJ databases">
        <title>Dictyostelia acquired genes for synthesis and detection of signals that induce cell-type specialization by lateral gene transfer from prokaryotes.</title>
        <authorList>
            <person name="Gloeckner G."/>
            <person name="Schaap P."/>
        </authorList>
    </citation>
    <scope>NUCLEOTIDE SEQUENCE [LARGE SCALE GENOMIC DNA]</scope>
    <source>
        <strain evidence="7 8">TK</strain>
    </source>
</reference>
<protein>
    <recommendedName>
        <fullName evidence="6">YEATS domain-containing protein</fullName>
    </recommendedName>
</protein>
<evidence type="ECO:0000313" key="8">
    <source>
        <dbReference type="Proteomes" id="UP000076078"/>
    </source>
</evidence>
<evidence type="ECO:0000259" key="6">
    <source>
        <dbReference type="PROSITE" id="PS51037"/>
    </source>
</evidence>
<dbReference type="Pfam" id="PF03366">
    <property type="entry name" value="YEATS"/>
    <property type="match status" value="1"/>
</dbReference>
<dbReference type="EMBL" id="LODT01000032">
    <property type="protein sequence ID" value="KYQ91956.1"/>
    <property type="molecule type" value="Genomic_DNA"/>
</dbReference>
<dbReference type="OrthoDB" id="16041at2759"/>
<dbReference type="InParanoid" id="A0A151ZDC6"/>
<keyword evidence="3 4" id="KW-0539">Nucleus</keyword>
<evidence type="ECO:0000256" key="3">
    <source>
        <dbReference type="ARBA" id="ARBA00023242"/>
    </source>
</evidence>
<evidence type="ECO:0000256" key="2">
    <source>
        <dbReference type="ARBA" id="ARBA00023163"/>
    </source>
</evidence>
<dbReference type="InterPro" id="IPR055129">
    <property type="entry name" value="YEATS_dom"/>
</dbReference>
<organism evidence="7 8">
    <name type="scientific">Tieghemostelium lacteum</name>
    <name type="common">Slime mold</name>
    <name type="synonym">Dictyostelium lacteum</name>
    <dbReference type="NCBI Taxonomy" id="361077"/>
    <lineage>
        <taxon>Eukaryota</taxon>
        <taxon>Amoebozoa</taxon>
        <taxon>Evosea</taxon>
        <taxon>Eumycetozoa</taxon>
        <taxon>Dictyostelia</taxon>
        <taxon>Dictyosteliales</taxon>
        <taxon>Raperosteliaceae</taxon>
        <taxon>Tieghemostelium</taxon>
    </lineage>
</organism>
<dbReference type="CDD" id="cd16910">
    <property type="entry name" value="YEATS_TFIID14_like"/>
    <property type="match status" value="1"/>
</dbReference>
<dbReference type="AlphaFoldDB" id="A0A151ZDC6"/>
<dbReference type="GO" id="GO:0005634">
    <property type="term" value="C:nucleus"/>
    <property type="evidence" value="ECO:0007669"/>
    <property type="project" value="UniProtKB-SubCell"/>
</dbReference>
<dbReference type="GO" id="GO:0006355">
    <property type="term" value="P:regulation of DNA-templated transcription"/>
    <property type="evidence" value="ECO:0007669"/>
    <property type="project" value="InterPro"/>
</dbReference>
<evidence type="ECO:0000256" key="5">
    <source>
        <dbReference type="SAM" id="MobiDB-lite"/>
    </source>
</evidence>
<dbReference type="PANTHER" id="PTHR47573:SF1">
    <property type="entry name" value="PROTEIN AF-9 HOMOLOG"/>
    <property type="match status" value="1"/>
</dbReference>
<sequence length="286" mass="32518">MVKRVKGTFERPIVIGSISSVLQKKIDGSAHTHRWTAYIRGMNNEELPFVKKVVFHLHQSFKNPNRVVEQAPFEMSETGWGEFDLGVTVYFTDPLEKPLDLFHLLRLHPPEGMKSSRQPVVSETLDVIVFQDPSESFYNLIKQPEKVSELANPSFQIAGDQNLSIQDQQEINKLVEARSKTLTEVQKYRDLCKQKESESLSLFQQILGVEKQKLILQKKLEKYQSTLKNPTNFGNFHHPSQLFSSTSPVPLPSPSLKPPPPAYVAGNPNGIQLPPQYAPIQLQDYK</sequence>
<dbReference type="InterPro" id="IPR005033">
    <property type="entry name" value="YEATS"/>
</dbReference>
<feature type="region of interest" description="Disordered" evidence="5">
    <location>
        <begin position="237"/>
        <end position="270"/>
    </location>
</feature>
<dbReference type="OMA" id="KADGHTH"/>
<dbReference type="PANTHER" id="PTHR47573">
    <property type="entry name" value="PROTEIN AF-9 HOMOLOG"/>
    <property type="match status" value="1"/>
</dbReference>
<name>A0A151ZDC6_TIELA</name>
<dbReference type="Proteomes" id="UP000076078">
    <property type="component" value="Unassembled WGS sequence"/>
</dbReference>
<dbReference type="STRING" id="361077.A0A151ZDC6"/>
<dbReference type="InterPro" id="IPR038704">
    <property type="entry name" value="YEAST_sf"/>
</dbReference>
<dbReference type="Gene3D" id="2.60.40.1970">
    <property type="entry name" value="YEATS domain"/>
    <property type="match status" value="1"/>
</dbReference>
<evidence type="ECO:0000313" key="7">
    <source>
        <dbReference type="EMBL" id="KYQ91956.1"/>
    </source>
</evidence>
<feature type="domain" description="YEATS" evidence="6">
    <location>
        <begin position="3"/>
        <end position="144"/>
    </location>
</feature>
<proteinExistence type="predicted"/>
<feature type="compositionally biased region" description="Pro residues" evidence="5">
    <location>
        <begin position="249"/>
        <end position="262"/>
    </location>
</feature>
<dbReference type="PROSITE" id="PS51037">
    <property type="entry name" value="YEATS"/>
    <property type="match status" value="1"/>
</dbReference>
<comment type="subcellular location">
    <subcellularLocation>
        <location evidence="4">Nucleus</location>
    </subcellularLocation>
</comment>
<keyword evidence="2" id="KW-0804">Transcription</keyword>
<comment type="caution">
    <text evidence="7">The sequence shown here is derived from an EMBL/GenBank/DDBJ whole genome shotgun (WGS) entry which is preliminary data.</text>
</comment>
<gene>
    <name evidence="7" type="ORF">DLAC_07197</name>
</gene>
<evidence type="ECO:0000256" key="1">
    <source>
        <dbReference type="ARBA" id="ARBA00023015"/>
    </source>
</evidence>
<keyword evidence="1" id="KW-0805">Transcription regulation</keyword>
<evidence type="ECO:0000256" key="4">
    <source>
        <dbReference type="PROSITE-ProRule" id="PRU00376"/>
    </source>
</evidence>
<keyword evidence="8" id="KW-1185">Reference proteome</keyword>
<accession>A0A151ZDC6</accession>